<keyword evidence="4" id="KW-1185">Reference proteome</keyword>
<feature type="signal peptide" evidence="2">
    <location>
        <begin position="1"/>
        <end position="21"/>
    </location>
</feature>
<reference evidence="3" key="2">
    <citation type="submission" date="2021-03" db="UniProtKB">
        <authorList>
            <consortium name="EnsemblPlants"/>
        </authorList>
    </citation>
    <scope>IDENTIFICATION</scope>
</reference>
<evidence type="ECO:0000313" key="4">
    <source>
        <dbReference type="Proteomes" id="UP000596660"/>
    </source>
</evidence>
<dbReference type="Gramene" id="AUR62004885-RA">
    <property type="protein sequence ID" value="AUR62004885-RA:cds"/>
    <property type="gene ID" value="AUR62004885"/>
</dbReference>
<feature type="transmembrane region" description="Helical" evidence="1">
    <location>
        <begin position="34"/>
        <end position="54"/>
    </location>
</feature>
<dbReference type="AlphaFoldDB" id="A0A803L0B9"/>
<keyword evidence="1" id="KW-0472">Membrane</keyword>
<organism evidence="3 4">
    <name type="scientific">Chenopodium quinoa</name>
    <name type="common">Quinoa</name>
    <dbReference type="NCBI Taxonomy" id="63459"/>
    <lineage>
        <taxon>Eukaryota</taxon>
        <taxon>Viridiplantae</taxon>
        <taxon>Streptophyta</taxon>
        <taxon>Embryophyta</taxon>
        <taxon>Tracheophyta</taxon>
        <taxon>Spermatophyta</taxon>
        <taxon>Magnoliopsida</taxon>
        <taxon>eudicotyledons</taxon>
        <taxon>Gunneridae</taxon>
        <taxon>Pentapetalae</taxon>
        <taxon>Caryophyllales</taxon>
        <taxon>Chenopodiaceae</taxon>
        <taxon>Chenopodioideae</taxon>
        <taxon>Atripliceae</taxon>
        <taxon>Chenopodium</taxon>
    </lineage>
</organism>
<protein>
    <submittedName>
        <fullName evidence="3">Uncharacterized protein</fullName>
    </submittedName>
</protein>
<reference evidence="3" key="1">
    <citation type="journal article" date="2017" name="Nature">
        <title>The genome of Chenopodium quinoa.</title>
        <authorList>
            <person name="Jarvis D.E."/>
            <person name="Ho Y.S."/>
            <person name="Lightfoot D.J."/>
            <person name="Schmoeckel S.M."/>
            <person name="Li B."/>
            <person name="Borm T.J.A."/>
            <person name="Ohyanagi H."/>
            <person name="Mineta K."/>
            <person name="Michell C.T."/>
            <person name="Saber N."/>
            <person name="Kharbatia N.M."/>
            <person name="Rupper R.R."/>
            <person name="Sharp A.R."/>
            <person name="Dally N."/>
            <person name="Boughton B.A."/>
            <person name="Woo Y.H."/>
            <person name="Gao G."/>
            <person name="Schijlen E.G.W.M."/>
            <person name="Guo X."/>
            <person name="Momin A.A."/>
            <person name="Negrao S."/>
            <person name="Al-Babili S."/>
            <person name="Gehring C."/>
            <person name="Roessner U."/>
            <person name="Jung C."/>
            <person name="Murphy K."/>
            <person name="Arold S.T."/>
            <person name="Gojobori T."/>
            <person name="van der Linden C.G."/>
            <person name="van Loo E.N."/>
            <person name="Jellen E.N."/>
            <person name="Maughan P.J."/>
            <person name="Tester M."/>
        </authorList>
    </citation>
    <scope>NUCLEOTIDE SEQUENCE [LARGE SCALE GENOMIC DNA]</scope>
    <source>
        <strain evidence="3">cv. PI 614886</strain>
    </source>
</reference>
<dbReference type="Proteomes" id="UP000596660">
    <property type="component" value="Unplaced"/>
</dbReference>
<name>A0A803L0B9_CHEQI</name>
<evidence type="ECO:0000256" key="1">
    <source>
        <dbReference type="SAM" id="Phobius"/>
    </source>
</evidence>
<keyword evidence="1" id="KW-1133">Transmembrane helix</keyword>
<keyword evidence="2" id="KW-0732">Signal</keyword>
<keyword evidence="1" id="KW-0812">Transmembrane</keyword>
<proteinExistence type="predicted"/>
<dbReference type="EnsemblPlants" id="AUR62004885-RA">
    <property type="protein sequence ID" value="AUR62004885-RA:cds"/>
    <property type="gene ID" value="AUR62004885"/>
</dbReference>
<evidence type="ECO:0000313" key="3">
    <source>
        <dbReference type="EnsemblPlants" id="AUR62004885-RA:cds"/>
    </source>
</evidence>
<feature type="chain" id="PRO_5031236114" evidence="2">
    <location>
        <begin position="22"/>
        <end position="71"/>
    </location>
</feature>
<accession>A0A803L0B9</accession>
<sequence>FPPSFSSFLLLLFSFLLFCGALSPSSPSSFSFLLLLYLSSSFSFAVLLLFHLLFPSSSFPSTNQMSNIIFK</sequence>
<evidence type="ECO:0000256" key="2">
    <source>
        <dbReference type="SAM" id="SignalP"/>
    </source>
</evidence>